<proteinExistence type="predicted"/>
<comment type="caution">
    <text evidence="1">The sequence shown here is derived from an EMBL/GenBank/DDBJ whole genome shotgun (WGS) entry which is preliminary data.</text>
</comment>
<dbReference type="Proteomes" id="UP001364695">
    <property type="component" value="Unassembled WGS sequence"/>
</dbReference>
<evidence type="ECO:0000313" key="2">
    <source>
        <dbReference type="Proteomes" id="UP001364695"/>
    </source>
</evidence>
<gene>
    <name evidence="1" type="ORF">RV045_10585</name>
</gene>
<name>A0ACC6P3Z9_9BURK</name>
<sequence>MTTFLSRRRPALRFTALCLASSAWLSACTTVGLDNPSASAPGPSRAAVQPAGKTPAPASAAQQRPVYSDATDAYDPFNPTRRVQDINQQEDLWARIRKGYKMEPLQDRSLVSEWEQRYASQPDYIARMTQRGSRYLYHIVDEVEARGMPSELALLPFVESAFNPTARSGAAAVGLWQFMPRTGRDFDLHQNMFKDDRRSVLSSTQAALDYLQMLHDEFGDWKLALAAYNWGQGNVRRAIARNAAAGLPTDYESLSMPAETRNYVPKLMAIRNLVANPAQFGVTLGDLPNHPYFLTVPVTRDIDVATVARLAGVSTDEFRKLNPEQNKQVIFAAGTPQILLPYDNALTFSRELSHYSGPLASLTAWVAPRTMKVADVARTLGVSVEELRAHNRLPARMMVRAGSTLVVPRTGAERNVSTSVLNNAHLALTPEPPPVKRVVFQANRLGMTVAAAARHAGVRPAQVAQWNGISPRGRFGKHASIVVYVPPNVNIAAIPEPPEPKKKSPKKMTAKERRLEAAREAREARANTRTARKASPKAAPKAAAKAAAKKERKKK</sequence>
<protein>
    <submittedName>
        <fullName evidence="1">Transglycosylase SLT domain-containing protein</fullName>
    </submittedName>
</protein>
<evidence type="ECO:0000313" key="1">
    <source>
        <dbReference type="EMBL" id="MEJ7138867.1"/>
    </source>
</evidence>
<reference evidence="1" key="1">
    <citation type="submission" date="2023-10" db="EMBL/GenBank/DDBJ databases">
        <title>Amphibacter perezi, gen. nov., sp. nov. a novel taxa of the family Comamonadaceae, class Betaproteobacteria isolated from the skin microbiota of Pelophylax perezi from different populations.</title>
        <authorList>
            <person name="Costa S."/>
            <person name="Proenca D.N."/>
            <person name="Lopes I."/>
            <person name="Morais P.V."/>
        </authorList>
    </citation>
    <scope>NUCLEOTIDE SEQUENCE</scope>
    <source>
        <strain evidence="1">SL12-8</strain>
    </source>
</reference>
<organism evidence="1 2">
    <name type="scientific">Amphibiibacter pelophylacis</name>
    <dbReference type="NCBI Taxonomy" id="1799477"/>
    <lineage>
        <taxon>Bacteria</taxon>
        <taxon>Pseudomonadati</taxon>
        <taxon>Pseudomonadota</taxon>
        <taxon>Betaproteobacteria</taxon>
        <taxon>Burkholderiales</taxon>
        <taxon>Sphaerotilaceae</taxon>
        <taxon>Amphibiibacter</taxon>
    </lineage>
</organism>
<dbReference type="EMBL" id="JAWDIE010000016">
    <property type="protein sequence ID" value="MEJ7138867.1"/>
    <property type="molecule type" value="Genomic_DNA"/>
</dbReference>
<accession>A0ACC6P3Z9</accession>
<keyword evidence="2" id="KW-1185">Reference proteome</keyword>